<dbReference type="KEGG" id="sasa:106567849"/>
<dbReference type="AlphaFoldDB" id="A0A1S3LQ83"/>
<feature type="region of interest" description="Disordered" evidence="4">
    <location>
        <begin position="1296"/>
        <end position="1334"/>
    </location>
</feature>
<feature type="compositionally biased region" description="Basic and acidic residues" evidence="4">
    <location>
        <begin position="1156"/>
        <end position="1175"/>
    </location>
</feature>
<dbReference type="GeneID" id="106567849"/>
<evidence type="ECO:0000256" key="1">
    <source>
        <dbReference type="ARBA" id="ARBA00004496"/>
    </source>
</evidence>
<dbReference type="InterPro" id="IPR012943">
    <property type="entry name" value="Cnn_1N"/>
</dbReference>
<dbReference type="GO" id="GO:0005813">
    <property type="term" value="C:centrosome"/>
    <property type="evidence" value="ECO:0007669"/>
    <property type="project" value="TreeGrafter"/>
</dbReference>
<proteinExistence type="predicted"/>
<feature type="coiled-coil region" evidence="3">
    <location>
        <begin position="717"/>
        <end position="854"/>
    </location>
</feature>
<evidence type="ECO:0000259" key="5">
    <source>
        <dbReference type="Pfam" id="PF07989"/>
    </source>
</evidence>
<feature type="compositionally biased region" description="Polar residues" evidence="4">
    <location>
        <begin position="146"/>
        <end position="180"/>
    </location>
</feature>
<reference evidence="7" key="1">
    <citation type="submission" date="2025-08" db="UniProtKB">
        <authorList>
            <consortium name="RefSeq"/>
        </authorList>
    </citation>
    <scope>IDENTIFICATION</scope>
</reference>
<dbReference type="GO" id="GO:0005794">
    <property type="term" value="C:Golgi apparatus"/>
    <property type="evidence" value="ECO:0007669"/>
    <property type="project" value="TreeGrafter"/>
</dbReference>
<dbReference type="GO" id="GO:1903358">
    <property type="term" value="P:regulation of Golgi organization"/>
    <property type="evidence" value="ECO:0007669"/>
    <property type="project" value="TreeGrafter"/>
</dbReference>
<evidence type="ECO:0000256" key="4">
    <source>
        <dbReference type="SAM" id="MobiDB-lite"/>
    </source>
</evidence>
<feature type="compositionally biased region" description="Polar residues" evidence="4">
    <location>
        <begin position="1176"/>
        <end position="1185"/>
    </location>
</feature>
<keyword evidence="3" id="KW-0175">Coiled coil</keyword>
<dbReference type="InterPro" id="IPR052593">
    <property type="entry name" value="MT-associated_AKAP9-binding"/>
</dbReference>
<dbReference type="Pfam" id="PF07989">
    <property type="entry name" value="Cnn_1N"/>
    <property type="match status" value="1"/>
</dbReference>
<evidence type="ECO:0000256" key="2">
    <source>
        <dbReference type="ARBA" id="ARBA00022490"/>
    </source>
</evidence>
<feature type="compositionally biased region" description="Low complexity" evidence="4">
    <location>
        <begin position="1320"/>
        <end position="1334"/>
    </location>
</feature>
<feature type="coiled-coil region" evidence="3">
    <location>
        <begin position="57"/>
        <end position="91"/>
    </location>
</feature>
<feature type="domain" description="Centrosomin N-terminal motif 1" evidence="5">
    <location>
        <begin position="20"/>
        <end position="83"/>
    </location>
</feature>
<dbReference type="GO" id="GO:0007098">
    <property type="term" value="P:centrosome cycle"/>
    <property type="evidence" value="ECO:0007669"/>
    <property type="project" value="TreeGrafter"/>
</dbReference>
<feature type="region of interest" description="Disordered" evidence="4">
    <location>
        <begin position="978"/>
        <end position="1007"/>
    </location>
</feature>
<dbReference type="InterPro" id="IPR043473">
    <property type="entry name" value="S2_sf_CoV"/>
</dbReference>
<feature type="region of interest" description="Disordered" evidence="4">
    <location>
        <begin position="1156"/>
        <end position="1185"/>
    </location>
</feature>
<feature type="compositionally biased region" description="Basic and acidic residues" evidence="4">
    <location>
        <begin position="181"/>
        <end position="191"/>
    </location>
</feature>
<dbReference type="SUPFAM" id="SSF111474">
    <property type="entry name" value="Coronavirus S2 glycoprotein"/>
    <property type="match status" value="1"/>
</dbReference>
<dbReference type="PANTHER" id="PTHR46501:SF6">
    <property type="entry name" value="SI:CH73-95L15.5"/>
    <property type="match status" value="1"/>
</dbReference>
<accession>A0A1S3LQ83</accession>
<name>A0A1S3LQ83_SALSA</name>
<keyword evidence="6" id="KW-1185">Reference proteome</keyword>
<evidence type="ECO:0000313" key="7">
    <source>
        <dbReference type="RefSeq" id="XP_013993138.2"/>
    </source>
</evidence>
<feature type="coiled-coil region" evidence="3">
    <location>
        <begin position="208"/>
        <end position="277"/>
    </location>
</feature>
<evidence type="ECO:0000313" key="6">
    <source>
        <dbReference type="Proteomes" id="UP001652741"/>
    </source>
</evidence>
<feature type="coiled-coil region" evidence="3">
    <location>
        <begin position="621"/>
        <end position="648"/>
    </location>
</feature>
<dbReference type="Proteomes" id="UP001652741">
    <property type="component" value="Chromosome ssa01"/>
</dbReference>
<dbReference type="PANTHER" id="PTHR46501">
    <property type="entry name" value="MYOMEGALIN"/>
    <property type="match status" value="1"/>
</dbReference>
<gene>
    <name evidence="7" type="primary">LOC106567849</name>
</gene>
<feature type="coiled-coil region" evidence="3">
    <location>
        <begin position="359"/>
        <end position="489"/>
    </location>
</feature>
<protein>
    <submittedName>
        <fullName evidence="7">Myomegalin isoform X1</fullName>
    </submittedName>
</protein>
<dbReference type="RefSeq" id="XP_013993138.2">
    <property type="nucleotide sequence ID" value="XM_014137663.2"/>
</dbReference>
<dbReference type="GO" id="GO:0060090">
    <property type="term" value="F:molecular adaptor activity"/>
    <property type="evidence" value="ECO:0007669"/>
    <property type="project" value="TreeGrafter"/>
</dbReference>
<comment type="subcellular location">
    <subcellularLocation>
        <location evidence="1">Cytoplasm</location>
    </subcellularLocation>
</comment>
<evidence type="ECO:0000256" key="3">
    <source>
        <dbReference type="SAM" id="Coils"/>
    </source>
</evidence>
<dbReference type="GO" id="GO:0090063">
    <property type="term" value="P:positive regulation of microtubule nucleation"/>
    <property type="evidence" value="ECO:0007669"/>
    <property type="project" value="TreeGrafter"/>
</dbReference>
<keyword evidence="2" id="KW-0963">Cytoplasm</keyword>
<feature type="coiled-coil region" evidence="3">
    <location>
        <begin position="1069"/>
        <end position="1106"/>
    </location>
</feature>
<feature type="region of interest" description="Disordered" evidence="4">
    <location>
        <begin position="142"/>
        <end position="191"/>
    </location>
</feature>
<organism evidence="6 7">
    <name type="scientific">Salmo salar</name>
    <name type="common">Atlantic salmon</name>
    <dbReference type="NCBI Taxonomy" id="8030"/>
    <lineage>
        <taxon>Eukaryota</taxon>
        <taxon>Metazoa</taxon>
        <taxon>Chordata</taxon>
        <taxon>Craniata</taxon>
        <taxon>Vertebrata</taxon>
        <taxon>Euteleostomi</taxon>
        <taxon>Actinopterygii</taxon>
        <taxon>Neopterygii</taxon>
        <taxon>Teleostei</taxon>
        <taxon>Protacanthopterygii</taxon>
        <taxon>Salmoniformes</taxon>
        <taxon>Salmonidae</taxon>
        <taxon>Salmoninae</taxon>
        <taxon>Salmo</taxon>
    </lineage>
</organism>
<sequence>MDLAEELGQLDLLTTDGPFTMKEITQIISDLKKDNFNLRLRIFFYEERLQQRCDDSAEEMYKTNIDLKVEVETLKEELKELQRVSALALQDYPEQMDQLREYCNTKIQQLEKDLDSSRVEVGKLTTMLAQERTHCLELEKELQGEGHSQSDVPTQTDHSQSDTPTQPEHSQSDAHTQTDPLSKEQEPDQNPEKFQDLLNLLEERDWLIEQLQASVKSQEALIDQLRYSGAGQGSGDQPSADPDRQLSSLIAQREMDLQALEQDRGREKRKYDRHLKEMHDVMAEKDFQLAECEFKVKEQEAAILKLNCKIHEKDSEKKKAVQSSNGVTDTIGQLQACLLEKEKELLTLNNLLFSHEDTIHTLENELANEKIKYDSKTKELQDALEQSNEEMAEKDFLLTEKEINLKELEAAVKTFNCTLQEKDQLLQEGHVCTCPDMTTGHHQESVLQQQVEEVKENSERAREELLSVVEQKNREIERLQKALLDIQTHPPVQEDLLSHIQDAINQAKDEILTAIEGKGNDSSSNLSLLMQKLTDLQDMNNQLSCCQDLINSVDALMRQRDVEMAQTRDVFNSLQGAKQELEESLCQTLQDKDRSFAHLQVALDRKNKDMEVMAGQFHSQMEGSNRELERLEQGLRETKDMLAQINADKQSQLTDHQLTVEEVQSANAHVLKSLESVMKGLDQELQEKDYIISQLQEVVNRNSEDLEIMVGRLHSQAEGRNKELGQLEQRLKETEAILLQTTQEKETQMTDHQLEIEKLQGEAEDSNRKLEQLEEKLKEMEDILSHTTGKYLQDNQLTDRKLQGQAEERDRKLEQLEQRLKETMDILAQITDDKDKLLLENQLVEQKLQSQTEDSSMKLEQLDQMLKEKDVLFMQSTADKEIQLTNYKLTVEKLMSYITINEQLFKELREHHSQILAKHTLELEDYGKRQDQLSTAQIQISACLQEKCSEVSELRLLTEREQVIKGLDHFAVQREGGRTNPCQRETLDPDNHTIPENSEVPSTEAGPTKCERCLQLLERENGSLLDRLRASKHLNKTLRSQLDLCRSIMAQREGGGGRSFSPSNSLTVEVEMKEQLQEILRLRQSLEESIQANGRLQEHLKNHKAQQVATQTGAEQAGTEMGQNHPGVHAESERLKASLVETACELTRLQRESDMLREERERLTEGLARSEDNNRSLEGSLSSTQEEIDRLKGELDAYQKQLTNSNELLKSFCEEMQGSKQMRTAAVNPTASEFGGGLPDNPKLNQLLSEIQRIRAQLADKDTIQTKATEEKHPEHSGWPECPPTNININYVECGASRHSSRSSPSGTRRRDHAKKDNDNLSQSSLTSSIDDSVPSLLNSSLSPLWANDKSPNVTGQEDDCINLQRLISEGKTMTNKMSRQLQECHNNNSNPTSQSAVDQKYIKHLSSTIGACHLLRLQERRSQSDSVNIYQSQEDFYLENLKLKNKIEIMKREQSQNKKMLSEAVKRLRRVNLGKVGRVSE</sequence>